<protein>
    <recommendedName>
        <fullName evidence="3">YD repeat-containing protein</fullName>
    </recommendedName>
</protein>
<name>A0ABP7HAD2_9ACTN</name>
<proteinExistence type="predicted"/>
<accession>A0ABP7HAD2</accession>
<organism evidence="1 2">
    <name type="scientific">Sphaerisporangium flaviroseum</name>
    <dbReference type="NCBI Taxonomy" id="509199"/>
    <lineage>
        <taxon>Bacteria</taxon>
        <taxon>Bacillati</taxon>
        <taxon>Actinomycetota</taxon>
        <taxon>Actinomycetes</taxon>
        <taxon>Streptosporangiales</taxon>
        <taxon>Streptosporangiaceae</taxon>
        <taxon>Sphaerisporangium</taxon>
    </lineage>
</organism>
<keyword evidence="2" id="KW-1185">Reference proteome</keyword>
<dbReference type="Gene3D" id="2.180.10.10">
    <property type="entry name" value="RHS repeat-associated core"/>
    <property type="match status" value="1"/>
</dbReference>
<dbReference type="InterPro" id="IPR031325">
    <property type="entry name" value="RHS_repeat"/>
</dbReference>
<dbReference type="Proteomes" id="UP001500888">
    <property type="component" value="Unassembled WGS sequence"/>
</dbReference>
<evidence type="ECO:0000313" key="2">
    <source>
        <dbReference type="Proteomes" id="UP001500888"/>
    </source>
</evidence>
<dbReference type="EMBL" id="BAAAZR010000001">
    <property type="protein sequence ID" value="GAA3786637.1"/>
    <property type="molecule type" value="Genomic_DNA"/>
</dbReference>
<evidence type="ECO:0008006" key="3">
    <source>
        <dbReference type="Google" id="ProtNLM"/>
    </source>
</evidence>
<dbReference type="RefSeq" id="WP_344932779.1">
    <property type="nucleotide sequence ID" value="NZ_BAAAZR010000001.1"/>
</dbReference>
<gene>
    <name evidence="1" type="ORF">GCM10022226_00930</name>
</gene>
<reference evidence="2" key="1">
    <citation type="journal article" date="2019" name="Int. J. Syst. Evol. Microbiol.">
        <title>The Global Catalogue of Microorganisms (GCM) 10K type strain sequencing project: providing services to taxonomists for standard genome sequencing and annotation.</title>
        <authorList>
            <consortium name="The Broad Institute Genomics Platform"/>
            <consortium name="The Broad Institute Genome Sequencing Center for Infectious Disease"/>
            <person name="Wu L."/>
            <person name="Ma J."/>
        </authorList>
    </citation>
    <scope>NUCLEOTIDE SEQUENCE [LARGE SCALE GENOMIC DNA]</scope>
    <source>
        <strain evidence="2">JCM 16908</strain>
    </source>
</reference>
<dbReference type="Pfam" id="PF05593">
    <property type="entry name" value="RHS_repeat"/>
    <property type="match status" value="1"/>
</dbReference>
<evidence type="ECO:0000313" key="1">
    <source>
        <dbReference type="EMBL" id="GAA3786637.1"/>
    </source>
</evidence>
<sequence>MWSAKGTPISAWPQTRANTSQPFADLVWDVAATMTAASRGDGPLQLRACFTTGTVENRSDPVTITLEATASYASYATSQLGPGTVSLLTGDYSVSATDVNAFGLSVGRGLTTLAPATASGANGVFGPGWSASFPGSASTVSGMTFEDHSAQGYVVFTGADGSQLNYSVQAGGTFTGVSDTSDGSRVVKDSATQFTHTDTEGVNTVFTLAGGKWGVSSIDEPGSENTTAYTRDGQGRVTRILAPVPSGVTCTTMVVGCRALDISYATATTATGVASGWGDYAGQVKLIAYTAYDPATSAMKTATVASYSYDSTGHLRTATDPRVTLTTTYDYNGQGRISQLTPPGLNPWRMEYDTSGRLAHVQREAGANDLTQAVVYGVPTTSPIDLTGGTTIWELTPGNRLQARTPTADIDPYVRGLTNSAARADLLAATATYNEDGDLLAQEGPVHQVKLASGAVVSARQRTGNTYDEGKLDPNIAYHLVTTTTVQPLVVDGTATPGTADTRTTKAGYNPIVSGDTSGWDLFTPTTQTTVMPGGTDIVKRTRYDAAGREIERRMPASNGSDAGTTITSYFTAGTHPSVSACGNKP</sequence>
<comment type="caution">
    <text evidence="1">The sequence shown here is derived from an EMBL/GenBank/DDBJ whole genome shotgun (WGS) entry which is preliminary data.</text>
</comment>